<comment type="caution">
    <text evidence="3">The sequence shown here is derived from an EMBL/GenBank/DDBJ whole genome shotgun (WGS) entry which is preliminary data.</text>
</comment>
<feature type="domain" description="PEGA" evidence="2">
    <location>
        <begin position="55"/>
        <end position="116"/>
    </location>
</feature>
<reference evidence="3 4" key="1">
    <citation type="journal article" date="2017" name="ISME J.">
        <title>Potential for microbial H2 and metal transformations associated with novel bacteria and archaea in deep terrestrial subsurface sediments.</title>
        <authorList>
            <person name="Hernsdorf A.W."/>
            <person name="Amano Y."/>
            <person name="Miyakawa K."/>
            <person name="Ise K."/>
            <person name="Suzuki Y."/>
            <person name="Anantharaman K."/>
            <person name="Probst A."/>
            <person name="Burstein D."/>
            <person name="Thomas B.C."/>
            <person name="Banfield J.F."/>
        </authorList>
    </citation>
    <scope>NUCLEOTIDE SEQUENCE [LARGE SCALE GENOMIC DNA]</scope>
    <source>
        <strain evidence="3">HGW-Dojkabacteria-1</strain>
    </source>
</reference>
<evidence type="ECO:0000256" key="1">
    <source>
        <dbReference type="SAM" id="Phobius"/>
    </source>
</evidence>
<sequence>MIYLDTMTKEKRNKKILTLISIIASVSVYIGAVLVYLYANGWRIDPFNQQVIKTGVLTVESDPFLASLFIEGESRGRTPRSTSLHVGEYNISVRRDGYLEWQKRVEIKEEKSTNVYPWLIRERIEKQNLSTIEGRKYLQSWESENSDRILILTSKLNEETTLFDFELWLYIVNTTFWDLSSNPKVVLSFQSAQEPTIDLLSSPAGVYWLLKYTQDSISTSYLLDTSKSTTLENLVVLNTSPFDSYEISWARNNQYLMFESDQDLISFSIDRQNRYLLIKKTADNQYIWNTDEQGYFYILESALENETERVYAYVLTQQEMDGSNPKVLVSDLFFQKNKDYLTRYIEDTTPFRFTAFTNSTASTRSVGKVEHIRVNQSAQGIYIQTSVASYWYNMKTKRYHMITPFKSEFVSFAPDNSKLIYKDENEYSIFTFLKEESNPNVEIGAKRIDNLSLSNGKILGWLSNSSYIYFVEDNRLYIADKDGDNKTLILSSVDTNLHLGMTSSRDYLFTISILVNPVDGQEIISIDRYLVH</sequence>
<dbReference type="AlphaFoldDB" id="A0A2N2F4E3"/>
<accession>A0A2N2F4E3</accession>
<dbReference type="InterPro" id="IPR013229">
    <property type="entry name" value="PEGA"/>
</dbReference>
<proteinExistence type="predicted"/>
<dbReference type="Proteomes" id="UP000233417">
    <property type="component" value="Unassembled WGS sequence"/>
</dbReference>
<keyword evidence="1" id="KW-0812">Transmembrane</keyword>
<protein>
    <recommendedName>
        <fullName evidence="2">PEGA domain-containing protein</fullName>
    </recommendedName>
</protein>
<dbReference type="SUPFAM" id="SSF69304">
    <property type="entry name" value="Tricorn protease N-terminal domain"/>
    <property type="match status" value="1"/>
</dbReference>
<evidence type="ECO:0000259" key="2">
    <source>
        <dbReference type="Pfam" id="PF08308"/>
    </source>
</evidence>
<name>A0A2N2F4E3_9BACT</name>
<evidence type="ECO:0000313" key="3">
    <source>
        <dbReference type="EMBL" id="PKN03080.1"/>
    </source>
</evidence>
<feature type="transmembrane region" description="Helical" evidence="1">
    <location>
        <begin position="16"/>
        <end position="39"/>
    </location>
</feature>
<keyword evidence="1" id="KW-1133">Transmembrane helix</keyword>
<evidence type="ECO:0000313" key="4">
    <source>
        <dbReference type="Proteomes" id="UP000233417"/>
    </source>
</evidence>
<dbReference type="Pfam" id="PF08308">
    <property type="entry name" value="PEGA"/>
    <property type="match status" value="1"/>
</dbReference>
<keyword evidence="1" id="KW-0472">Membrane</keyword>
<organism evidence="3 4">
    <name type="scientific">Candidatus Dojkabacteria bacterium HGW-Dojkabacteria-1</name>
    <dbReference type="NCBI Taxonomy" id="2013761"/>
    <lineage>
        <taxon>Bacteria</taxon>
        <taxon>Candidatus Dojkabacteria</taxon>
    </lineage>
</organism>
<dbReference type="EMBL" id="PHAO01000001">
    <property type="protein sequence ID" value="PKN03080.1"/>
    <property type="molecule type" value="Genomic_DNA"/>
</dbReference>
<gene>
    <name evidence="3" type="ORF">CVU76_03610</name>
</gene>